<feature type="transmembrane region" description="Helical" evidence="7">
    <location>
        <begin position="165"/>
        <end position="188"/>
    </location>
</feature>
<dbReference type="AlphaFoldDB" id="A0A7J7II53"/>
<keyword evidence="5 7" id="KW-0472">Membrane</keyword>
<evidence type="ECO:0000256" key="7">
    <source>
        <dbReference type="SAM" id="Phobius"/>
    </source>
</evidence>
<dbReference type="GO" id="GO:0016020">
    <property type="term" value="C:membrane"/>
    <property type="evidence" value="ECO:0007669"/>
    <property type="project" value="UniProtKB-SubCell"/>
</dbReference>
<gene>
    <name evidence="8" type="ORF">F1559_003431</name>
</gene>
<reference evidence="8 9" key="1">
    <citation type="journal article" date="2020" name="J. Phycol.">
        <title>Comparative genome analysis reveals Cyanidiococcus gen. nov., a new extremophilic red algal genus sister to Cyanidioschyzon (Cyanidioschyzonaceae, Rhodophyta).</title>
        <authorList>
            <person name="Liu S.-L."/>
            <person name="Chiang Y.-R."/>
            <person name="Yoon H.S."/>
            <person name="Fu H.-Y."/>
        </authorList>
    </citation>
    <scope>NUCLEOTIDE SEQUENCE [LARGE SCALE GENOMIC DNA]</scope>
    <source>
        <strain evidence="8 9">THAL066</strain>
    </source>
</reference>
<protein>
    <submittedName>
        <fullName evidence="8">Uncharacterized protein</fullName>
    </submittedName>
</protein>
<feature type="transmembrane region" description="Helical" evidence="7">
    <location>
        <begin position="254"/>
        <end position="276"/>
    </location>
</feature>
<dbReference type="InterPro" id="IPR044644">
    <property type="entry name" value="DinF-like"/>
</dbReference>
<feature type="region of interest" description="Disordered" evidence="6">
    <location>
        <begin position="689"/>
        <end position="721"/>
    </location>
</feature>
<name>A0A7J7II53_9RHOD</name>
<keyword evidence="9" id="KW-1185">Reference proteome</keyword>
<evidence type="ECO:0000313" key="9">
    <source>
        <dbReference type="Proteomes" id="UP000530660"/>
    </source>
</evidence>
<feature type="transmembrane region" description="Helical" evidence="7">
    <location>
        <begin position="325"/>
        <end position="342"/>
    </location>
</feature>
<dbReference type="Proteomes" id="UP000530660">
    <property type="component" value="Unassembled WGS sequence"/>
</dbReference>
<feature type="compositionally biased region" description="Polar residues" evidence="6">
    <location>
        <begin position="705"/>
        <end position="714"/>
    </location>
</feature>
<feature type="transmembrane region" description="Helical" evidence="7">
    <location>
        <begin position="348"/>
        <end position="370"/>
    </location>
</feature>
<dbReference type="PANTHER" id="PTHR42893">
    <property type="entry name" value="PROTEIN DETOXIFICATION 44, CHLOROPLASTIC-RELATED"/>
    <property type="match status" value="1"/>
</dbReference>
<feature type="region of interest" description="Disordered" evidence="6">
    <location>
        <begin position="77"/>
        <end position="97"/>
    </location>
</feature>
<feature type="transmembrane region" description="Helical" evidence="7">
    <location>
        <begin position="296"/>
        <end position="313"/>
    </location>
</feature>
<evidence type="ECO:0000256" key="1">
    <source>
        <dbReference type="ARBA" id="ARBA00004141"/>
    </source>
</evidence>
<dbReference type="Pfam" id="PF01554">
    <property type="entry name" value="MatE"/>
    <property type="match status" value="1"/>
</dbReference>
<sequence length="721" mass="77756">MVSTRARGWCRASTWAFAPVSTTCCASATRGQLGAYESISGRCCSGSWTNALIATQRLRHGGASHRAHLETGLLVRSPRQDRARQARNRPSPYPAERHPVYSTKRQYLLTSGKNRMRRQVWKASHAPSSIRQRAFAQTALLMRSIRTTLQQLFGRSPLDAEIARLALPALGALALDPLMTLVDTLFVARIPLSWSVVNSAPDPAPLAGVGLSTMVFNFSIILFHALAIATTPIVARAAARGDHAEASRALSRGLWLACSLGIVLAVTIALTCPWLLTKLGAKGSVLYYGVAYIRTRVLAMPFVVGSMVLSGAFRGYRDTATPFRVSFSTNLLNFFGDALLIFPLRLHVIGAAAATAFAQILTFVCLFAVLTRKRAGMTTASERETQEQRSGTDGYWRHLCGRLERWLLEQSPACGVLDPEDLRRPPTLSQIRPLLSAGGLVTIRTVSILMTLTYATSITAYYGGAVASSSFEILRQVWVMTAMLCDSLSVAAQSMVASALGGAKLVTEEQSVPLGVPVDATVHSPYSAASVQARLAANRIVYLSISVGLVFAVLWWSPLGSQVIPQLFSPNAAVREATCRGTRVIALMAPLNAITWALDGVAIGAMDYAYIAKAIFCASATSMFALEVIRRQFAATLASGKTLAAQQVVVHVWQGLNVLMIGRATAMLWRFMMPQSRVPPLRFQLGATADTDDSPASGLSAGLDDNQTIPGSSEDTPKRRQ</sequence>
<dbReference type="GO" id="GO:0015297">
    <property type="term" value="F:antiporter activity"/>
    <property type="evidence" value="ECO:0007669"/>
    <property type="project" value="InterPro"/>
</dbReference>
<feature type="transmembrane region" description="Helical" evidence="7">
    <location>
        <begin position="208"/>
        <end position="234"/>
    </location>
</feature>
<accession>A0A7J7II53</accession>
<evidence type="ECO:0000256" key="5">
    <source>
        <dbReference type="ARBA" id="ARBA00023136"/>
    </source>
</evidence>
<organism evidence="8 9">
    <name type="scientific">Cyanidiococcus yangmingshanensis</name>
    <dbReference type="NCBI Taxonomy" id="2690220"/>
    <lineage>
        <taxon>Eukaryota</taxon>
        <taxon>Rhodophyta</taxon>
        <taxon>Bangiophyceae</taxon>
        <taxon>Cyanidiales</taxon>
        <taxon>Cyanidiaceae</taxon>
        <taxon>Cyanidiococcus</taxon>
    </lineage>
</organism>
<evidence type="ECO:0000256" key="2">
    <source>
        <dbReference type="ARBA" id="ARBA00010199"/>
    </source>
</evidence>
<dbReference type="OrthoDB" id="2126698at2759"/>
<keyword evidence="4 7" id="KW-1133">Transmembrane helix</keyword>
<comment type="similarity">
    <text evidence="2">Belongs to the multi antimicrobial extrusion (MATE) (TC 2.A.66.1) family.</text>
</comment>
<feature type="transmembrane region" description="Helical" evidence="7">
    <location>
        <begin position="540"/>
        <end position="557"/>
    </location>
</feature>
<comment type="subcellular location">
    <subcellularLocation>
        <location evidence="1">Membrane</location>
        <topology evidence="1">Multi-pass membrane protein</topology>
    </subcellularLocation>
</comment>
<keyword evidence="3 7" id="KW-0812">Transmembrane</keyword>
<evidence type="ECO:0000313" key="8">
    <source>
        <dbReference type="EMBL" id="KAF6002782.1"/>
    </source>
</evidence>
<dbReference type="EMBL" id="VWRR01000009">
    <property type="protein sequence ID" value="KAF6002782.1"/>
    <property type="molecule type" value="Genomic_DNA"/>
</dbReference>
<dbReference type="GO" id="GO:0042910">
    <property type="term" value="F:xenobiotic transmembrane transporter activity"/>
    <property type="evidence" value="ECO:0007669"/>
    <property type="project" value="InterPro"/>
</dbReference>
<proteinExistence type="inferred from homology"/>
<evidence type="ECO:0000256" key="4">
    <source>
        <dbReference type="ARBA" id="ARBA00022989"/>
    </source>
</evidence>
<evidence type="ECO:0000256" key="6">
    <source>
        <dbReference type="SAM" id="MobiDB-lite"/>
    </source>
</evidence>
<comment type="caution">
    <text evidence="8">The sequence shown here is derived from an EMBL/GenBank/DDBJ whole genome shotgun (WGS) entry which is preliminary data.</text>
</comment>
<dbReference type="PANTHER" id="PTHR42893:SF46">
    <property type="entry name" value="PROTEIN DETOXIFICATION 44, CHLOROPLASTIC"/>
    <property type="match status" value="1"/>
</dbReference>
<evidence type="ECO:0000256" key="3">
    <source>
        <dbReference type="ARBA" id="ARBA00022692"/>
    </source>
</evidence>
<dbReference type="InterPro" id="IPR002528">
    <property type="entry name" value="MATE_fam"/>
</dbReference>